<sequence>MISSYLANKSQLDDHAMYLLFSANRWERKVLELVIQLCVVLFLQAPEAGLLAPDLVIYLDISPNKAAERGGYGDEKYEQLEFRNKVDLSYRTLCDATWNVYNEL</sequence>
<dbReference type="Pfam" id="PF02223">
    <property type="entry name" value="Thymidylate_kin"/>
    <property type="match status" value="1"/>
</dbReference>
<dbReference type="EMBL" id="JAYDYQ010002534">
    <property type="protein sequence ID" value="KAK4483204.1"/>
    <property type="molecule type" value="Genomic_DNA"/>
</dbReference>
<protein>
    <recommendedName>
        <fullName evidence="2">Thymidylate kinase-like domain-containing protein</fullName>
    </recommendedName>
</protein>
<evidence type="ECO:0000259" key="2">
    <source>
        <dbReference type="Pfam" id="PF02223"/>
    </source>
</evidence>
<reference evidence="3 4" key="1">
    <citation type="journal article" date="2023" name="bioRxiv">
        <title>Genome report: Whole genome sequence and annotation of Penstemon davidsonii.</title>
        <authorList>
            <person name="Ostevik K.L."/>
            <person name="Alabady M."/>
            <person name="Zhang M."/>
            <person name="Rausher M.D."/>
        </authorList>
    </citation>
    <scope>NUCLEOTIDE SEQUENCE [LARGE SCALE GENOMIC DNA]</scope>
    <source>
        <strain evidence="3">DNT005</strain>
        <tissue evidence="3">Whole leaf</tissue>
    </source>
</reference>
<evidence type="ECO:0000256" key="1">
    <source>
        <dbReference type="ARBA" id="ARBA00009776"/>
    </source>
</evidence>
<proteinExistence type="inferred from homology"/>
<dbReference type="SUPFAM" id="SSF52540">
    <property type="entry name" value="P-loop containing nucleoside triphosphate hydrolases"/>
    <property type="match status" value="1"/>
</dbReference>
<dbReference type="Proteomes" id="UP001291926">
    <property type="component" value="Unassembled WGS sequence"/>
</dbReference>
<dbReference type="InterPro" id="IPR039430">
    <property type="entry name" value="Thymidylate_kin-like_dom"/>
</dbReference>
<evidence type="ECO:0000313" key="3">
    <source>
        <dbReference type="EMBL" id="KAK4483204.1"/>
    </source>
</evidence>
<comment type="similarity">
    <text evidence="1">Belongs to the thymidylate kinase family.</text>
</comment>
<feature type="domain" description="Thymidylate kinase-like" evidence="2">
    <location>
        <begin position="46"/>
        <end position="94"/>
    </location>
</feature>
<evidence type="ECO:0000313" key="4">
    <source>
        <dbReference type="Proteomes" id="UP001291926"/>
    </source>
</evidence>
<organism evidence="3 4">
    <name type="scientific">Penstemon davidsonii</name>
    <dbReference type="NCBI Taxonomy" id="160366"/>
    <lineage>
        <taxon>Eukaryota</taxon>
        <taxon>Viridiplantae</taxon>
        <taxon>Streptophyta</taxon>
        <taxon>Embryophyta</taxon>
        <taxon>Tracheophyta</taxon>
        <taxon>Spermatophyta</taxon>
        <taxon>Magnoliopsida</taxon>
        <taxon>eudicotyledons</taxon>
        <taxon>Gunneridae</taxon>
        <taxon>Pentapetalae</taxon>
        <taxon>asterids</taxon>
        <taxon>lamiids</taxon>
        <taxon>Lamiales</taxon>
        <taxon>Plantaginaceae</taxon>
        <taxon>Cheloneae</taxon>
        <taxon>Penstemon</taxon>
    </lineage>
</organism>
<dbReference type="Gene3D" id="3.40.50.300">
    <property type="entry name" value="P-loop containing nucleotide triphosphate hydrolases"/>
    <property type="match status" value="1"/>
</dbReference>
<accession>A0ABR0D1P1</accession>
<name>A0ABR0D1P1_9LAMI</name>
<keyword evidence="4" id="KW-1185">Reference proteome</keyword>
<dbReference type="InterPro" id="IPR027417">
    <property type="entry name" value="P-loop_NTPase"/>
</dbReference>
<dbReference type="PANTHER" id="PTHR10344">
    <property type="entry name" value="THYMIDYLATE KINASE"/>
    <property type="match status" value="1"/>
</dbReference>
<comment type="caution">
    <text evidence="3">The sequence shown here is derived from an EMBL/GenBank/DDBJ whole genome shotgun (WGS) entry which is preliminary data.</text>
</comment>
<gene>
    <name evidence="3" type="ORF">RD792_010384</name>
</gene>
<dbReference type="PANTHER" id="PTHR10344:SF1">
    <property type="entry name" value="THYMIDYLATE KINASE"/>
    <property type="match status" value="1"/>
</dbReference>